<evidence type="ECO:0000313" key="2">
    <source>
        <dbReference type="Proteomes" id="UP001151478"/>
    </source>
</evidence>
<dbReference type="Proteomes" id="UP001151478">
    <property type="component" value="Unassembled WGS sequence"/>
</dbReference>
<keyword evidence="2" id="KW-1185">Reference proteome</keyword>
<protein>
    <submittedName>
        <fullName evidence="1">Uncharacterized protein</fullName>
    </submittedName>
</protein>
<gene>
    <name evidence="1" type="ORF">N5A56_009045</name>
</gene>
<organism evidence="1 2">
    <name type="scientific">Polaribacter ponticola</name>
    <dbReference type="NCBI Taxonomy" id="2978475"/>
    <lineage>
        <taxon>Bacteria</taxon>
        <taxon>Pseudomonadati</taxon>
        <taxon>Bacteroidota</taxon>
        <taxon>Flavobacteriia</taxon>
        <taxon>Flavobacteriales</taxon>
        <taxon>Flavobacteriaceae</taxon>
    </lineage>
</organism>
<dbReference type="RefSeq" id="WP_265725160.1">
    <property type="nucleotide sequence ID" value="NZ_JAOSLC020000003.1"/>
</dbReference>
<name>A0ABT5S8Z2_9FLAO</name>
<comment type="caution">
    <text evidence="1">The sequence shown here is derived from an EMBL/GenBank/DDBJ whole genome shotgun (WGS) entry which is preliminary data.</text>
</comment>
<accession>A0ABT5S8Z2</accession>
<proteinExistence type="predicted"/>
<dbReference type="EMBL" id="JAOSLC020000003">
    <property type="protein sequence ID" value="MDD7914553.1"/>
    <property type="molecule type" value="Genomic_DNA"/>
</dbReference>
<sequence length="235" mass="25293">MKKLVAILFLSIGTIGLAQESVKLRVNYNKGDIYKMEMSQNVSSPQMVMDMKISSTLNIVDVNEGIYNSERKITKVVLDIMQGMNAISYDSSKSDEDLDEMGMMMKSQMSPMLKAVISSKTNNLGKVLESSTSVAFQGSENLGKSNVVFPEGAVKVGDTFEVKEATAGVTITTVFTVKSISEKNVVLSMAATGAADIKGTMTLDRVSGVALKSDVITKIEAQGVTTTMKLVTTKM</sequence>
<reference evidence="1" key="1">
    <citation type="submission" date="2023-02" db="EMBL/GenBank/DDBJ databases">
        <title>Polaribacter ponticola sp. nov., isolated from seawater.</title>
        <authorList>
            <person name="Baek J.H."/>
            <person name="Kim J.M."/>
            <person name="Choi D.G."/>
            <person name="Jeon C.O."/>
        </authorList>
    </citation>
    <scope>NUCLEOTIDE SEQUENCE</scope>
    <source>
        <strain evidence="1">MSW5</strain>
    </source>
</reference>
<evidence type="ECO:0000313" key="1">
    <source>
        <dbReference type="EMBL" id="MDD7914553.1"/>
    </source>
</evidence>